<dbReference type="EMBL" id="MBFS01000213">
    <property type="protein sequence ID" value="PVV03600.1"/>
    <property type="molecule type" value="Genomic_DNA"/>
</dbReference>
<dbReference type="InterPro" id="IPR036338">
    <property type="entry name" value="Aha1"/>
</dbReference>
<dbReference type="InterPro" id="IPR015310">
    <property type="entry name" value="AHSA1-like_N"/>
</dbReference>
<comment type="caution">
    <text evidence="4">The sequence shown here is derived from an EMBL/GenBank/DDBJ whole genome shotgun (WGS) entry which is preliminary data.</text>
</comment>
<dbReference type="EMBL" id="MBFS01000257">
    <property type="protein sequence ID" value="PVV03251.1"/>
    <property type="molecule type" value="Genomic_DNA"/>
</dbReference>
<name>A0A2T9ZGA2_9FUNG</name>
<dbReference type="Pfam" id="PF08327">
    <property type="entry name" value="AHSA1"/>
    <property type="match status" value="1"/>
</dbReference>
<dbReference type="InterPro" id="IPR013538">
    <property type="entry name" value="ASHA1/2-like_C"/>
</dbReference>
<evidence type="ECO:0000313" key="5">
    <source>
        <dbReference type="Proteomes" id="UP000245609"/>
    </source>
</evidence>
<organism evidence="4 5">
    <name type="scientific">Smittium megazygosporum</name>
    <dbReference type="NCBI Taxonomy" id="133381"/>
    <lineage>
        <taxon>Eukaryota</taxon>
        <taxon>Fungi</taxon>
        <taxon>Fungi incertae sedis</taxon>
        <taxon>Zoopagomycota</taxon>
        <taxon>Kickxellomycotina</taxon>
        <taxon>Harpellomycetes</taxon>
        <taxon>Harpellales</taxon>
        <taxon>Legeriomycetaceae</taxon>
        <taxon>Smittium</taxon>
    </lineage>
</organism>
<dbReference type="Gene3D" id="3.15.10.20">
    <property type="entry name" value="Activator of Hsp90 ATPase Aha1, N-terminal domain"/>
    <property type="match status" value="1"/>
</dbReference>
<evidence type="ECO:0000313" key="3">
    <source>
        <dbReference type="EMBL" id="PVV03251.1"/>
    </source>
</evidence>
<proteinExistence type="inferred from homology"/>
<gene>
    <name evidence="4" type="ORF">BB560_001916</name>
    <name evidence="3" type="ORF">BB560_002289</name>
</gene>
<dbReference type="GO" id="GO:0005829">
    <property type="term" value="C:cytosol"/>
    <property type="evidence" value="ECO:0007669"/>
    <property type="project" value="TreeGrafter"/>
</dbReference>
<dbReference type="Gene3D" id="3.30.530.20">
    <property type="match status" value="1"/>
</dbReference>
<dbReference type="GO" id="GO:0001671">
    <property type="term" value="F:ATPase activator activity"/>
    <property type="evidence" value="ECO:0007669"/>
    <property type="project" value="InterPro"/>
</dbReference>
<dbReference type="PANTHER" id="PTHR13009:SF22">
    <property type="entry name" value="LD43819P"/>
    <property type="match status" value="1"/>
</dbReference>
<dbReference type="STRING" id="133381.A0A2T9ZGA2"/>
<protein>
    <recommendedName>
        <fullName evidence="2">Activator of Hsp90 ATPase AHSA1-like N-terminal domain-containing protein</fullName>
    </recommendedName>
</protein>
<feature type="domain" description="Activator of Hsp90 ATPase AHSA1-like N-terminal" evidence="2">
    <location>
        <begin position="16"/>
        <end position="155"/>
    </location>
</feature>
<dbReference type="SUPFAM" id="SSF55961">
    <property type="entry name" value="Bet v1-like"/>
    <property type="match status" value="1"/>
</dbReference>
<dbReference type="CDD" id="cd08892">
    <property type="entry name" value="SRPBCC_Aha1"/>
    <property type="match status" value="1"/>
</dbReference>
<keyword evidence="5" id="KW-1185">Reference proteome</keyword>
<dbReference type="InterPro" id="IPR023393">
    <property type="entry name" value="START-like_dom_sf"/>
</dbReference>
<reference evidence="4 5" key="1">
    <citation type="journal article" date="2018" name="MBio">
        <title>Comparative Genomics Reveals the Core Gene Toolbox for the Fungus-Insect Symbiosis.</title>
        <authorList>
            <person name="Wang Y."/>
            <person name="Stata M."/>
            <person name="Wang W."/>
            <person name="Stajich J.E."/>
            <person name="White M.M."/>
            <person name="Moncalvo J.M."/>
        </authorList>
    </citation>
    <scope>NUCLEOTIDE SEQUENCE [LARGE SCALE GENOMIC DNA]</scope>
    <source>
        <strain evidence="4 5">SC-DP-2</strain>
    </source>
</reference>
<dbReference type="SMART" id="SM01000">
    <property type="entry name" value="Aha1_N"/>
    <property type="match status" value="1"/>
</dbReference>
<evidence type="ECO:0000313" key="4">
    <source>
        <dbReference type="EMBL" id="PVV03600.1"/>
    </source>
</evidence>
<dbReference type="SUPFAM" id="SSF103111">
    <property type="entry name" value="Activator of Hsp90 ATPase, Aha1"/>
    <property type="match status" value="1"/>
</dbReference>
<accession>A0A2T9ZGA2</accession>
<sequence length="358" mass="39566">MSAANWKNVNNWHWTDKNCFDWAKSYFEQTLANLELTSGDKTVKIAKVTSVSGDVDLNQRKGKVMALYDVELALKWVGTVAGKEDEYSGTITVPEIAHDTEREDFVFDTRLDAVDKSNENLDAQTGNELKELVRKQLSSKLADEFLKFHEALISNNLGDVYIKASDDPNSTTSSAGNIRTEPKIILNKNSISSEPEHVKAFKAGKSGLNLDSLSGGYSISTGKITMDIEFKAPPKDVFDALTNPSTASLWSRSSATVSSSPNSNFELFGGNVSGTVIKAEQSKDSANTFVIVQKWRLGQWPSNHFSTVEMTITEGSNSTKLGLVQTGVPSNELEVTERNWTHYYWDPIKATFGWGFHV</sequence>
<dbReference type="AlphaFoldDB" id="A0A2T9ZGA2"/>
<dbReference type="Pfam" id="PF09229">
    <property type="entry name" value="Aha1_N"/>
    <property type="match status" value="1"/>
</dbReference>
<dbReference type="PANTHER" id="PTHR13009">
    <property type="entry name" value="HEAT SHOCK PROTEIN 90 HSP90 CO-CHAPERONE AHA-1"/>
    <property type="match status" value="1"/>
</dbReference>
<dbReference type="GO" id="GO:0051087">
    <property type="term" value="F:protein-folding chaperone binding"/>
    <property type="evidence" value="ECO:0007669"/>
    <property type="project" value="InterPro"/>
</dbReference>
<dbReference type="OrthoDB" id="567237at2759"/>
<evidence type="ECO:0000256" key="1">
    <source>
        <dbReference type="ARBA" id="ARBA00006817"/>
    </source>
</evidence>
<dbReference type="GO" id="GO:0006457">
    <property type="term" value="P:protein folding"/>
    <property type="evidence" value="ECO:0007669"/>
    <property type="project" value="TreeGrafter"/>
</dbReference>
<evidence type="ECO:0000259" key="2">
    <source>
        <dbReference type="SMART" id="SM01000"/>
    </source>
</evidence>
<dbReference type="Proteomes" id="UP000245609">
    <property type="component" value="Unassembled WGS sequence"/>
</dbReference>
<comment type="similarity">
    <text evidence="1">Belongs to the AHA1 family.</text>
</comment>